<evidence type="ECO:0000313" key="2">
    <source>
        <dbReference type="Proteomes" id="UP001501302"/>
    </source>
</evidence>
<evidence type="ECO:0000313" key="1">
    <source>
        <dbReference type="EMBL" id="GAA4938502.1"/>
    </source>
</evidence>
<dbReference type="EMBL" id="BAABJJ010000011">
    <property type="protein sequence ID" value="GAA4938502.1"/>
    <property type="molecule type" value="Genomic_DNA"/>
</dbReference>
<comment type="caution">
    <text evidence="1">The sequence shown here is derived from an EMBL/GenBank/DDBJ whole genome shotgun (WGS) entry which is preliminary data.</text>
</comment>
<protein>
    <submittedName>
        <fullName evidence="1">Uncharacterized protein</fullName>
    </submittedName>
</protein>
<gene>
    <name evidence="1" type="ORF">GCM10023314_08890</name>
</gene>
<keyword evidence="2" id="KW-1185">Reference proteome</keyword>
<reference evidence="2" key="1">
    <citation type="journal article" date="2019" name="Int. J. Syst. Evol. Microbiol.">
        <title>The Global Catalogue of Microorganisms (GCM) 10K type strain sequencing project: providing services to taxonomists for standard genome sequencing and annotation.</title>
        <authorList>
            <consortium name="The Broad Institute Genomics Platform"/>
            <consortium name="The Broad Institute Genome Sequencing Center for Infectious Disease"/>
            <person name="Wu L."/>
            <person name="Ma J."/>
        </authorList>
    </citation>
    <scope>NUCLEOTIDE SEQUENCE [LARGE SCALE GENOMIC DNA]</scope>
    <source>
        <strain evidence="2">JCM 18285</strain>
    </source>
</reference>
<accession>A0ABP9GJY8</accession>
<organism evidence="1 2">
    <name type="scientific">Algibacter agarivorans</name>
    <dbReference type="NCBI Taxonomy" id="1109741"/>
    <lineage>
        <taxon>Bacteria</taxon>
        <taxon>Pseudomonadati</taxon>
        <taxon>Bacteroidota</taxon>
        <taxon>Flavobacteriia</taxon>
        <taxon>Flavobacteriales</taxon>
        <taxon>Flavobacteriaceae</taxon>
        <taxon>Algibacter</taxon>
    </lineage>
</organism>
<proteinExistence type="predicted"/>
<sequence length="427" mass="47945">MEISRKLFTFSALLISILSFSQETATDIKYKRSSLYTLMLSDSNREHSEIIQTTFKNAPIPDKFNDHIIDIRTISKIDSLSIEESDEANTQKKSLLSGMPKFGGKKKLKENQQIAVFNYLDSSAIAKSMVTKWFNRSDAGGFNMDLIAERGSYNASDLDIKIAKNTERGYALLADAGEELINNTFVIVNDFKYTNKEEVASKAKGLLSMVATYTGNSDIALAADAASLGVGAMGKGYIIKTTAYLYKLVWNEEVAATFYNDFWTDDASLDLEKKKAFDETDIFKIELVGTETSWADIQSTILTKKSNEDLISVATVRAVDNVIAKLQRKYETFRTKSPLLSGDPLSAKIGLKEGLEKGDKYEVLEQVINKEGLTEYKRVGVIKVDKTHIWDNRFMADEEESKSEFEYTTFTGSKNKYFSGMLIRQIN</sequence>
<dbReference type="RefSeq" id="WP_345190442.1">
    <property type="nucleotide sequence ID" value="NZ_BAABJJ010000011.1"/>
</dbReference>
<name>A0ABP9GJY8_9FLAO</name>
<dbReference type="Proteomes" id="UP001501302">
    <property type="component" value="Unassembled WGS sequence"/>
</dbReference>